<dbReference type="PANTHER" id="PTHR34180">
    <property type="entry name" value="PEPTIDASE C45"/>
    <property type="match status" value="1"/>
</dbReference>
<feature type="domain" description="Peptidase C45 hydrolase" evidence="1">
    <location>
        <begin position="107"/>
        <end position="307"/>
    </location>
</feature>
<dbReference type="Proteomes" id="UP000255295">
    <property type="component" value="Unassembled WGS sequence"/>
</dbReference>
<evidence type="ECO:0000313" key="2">
    <source>
        <dbReference type="EMBL" id="AVK97483.1"/>
    </source>
</evidence>
<name>A0A2S0K279_LYSSH</name>
<evidence type="ECO:0000313" key="4">
    <source>
        <dbReference type="Proteomes" id="UP000238825"/>
    </source>
</evidence>
<dbReference type="AlphaFoldDB" id="A0A2S0K279"/>
<proteinExistence type="predicted"/>
<dbReference type="EMBL" id="CP019980">
    <property type="protein sequence ID" value="AVK97483.1"/>
    <property type="molecule type" value="Genomic_DNA"/>
</dbReference>
<dbReference type="SUPFAM" id="SSF56235">
    <property type="entry name" value="N-terminal nucleophile aminohydrolases (Ntn hydrolases)"/>
    <property type="match status" value="1"/>
</dbReference>
<evidence type="ECO:0000259" key="1">
    <source>
        <dbReference type="Pfam" id="PF03417"/>
    </source>
</evidence>
<reference evidence="2 4" key="1">
    <citation type="submission" date="2017-03" db="EMBL/GenBank/DDBJ databases">
        <title>The whole genome sequencing and assembly of Lysinibacillus sphaericus DSM 28T strain.</title>
        <authorList>
            <person name="Lee Y.-J."/>
            <person name="Yi H."/>
            <person name="Bahn Y.-S."/>
            <person name="Kim J.F."/>
            <person name="Lee D.-W."/>
        </authorList>
    </citation>
    <scope>NUCLEOTIDE SEQUENCE [LARGE SCALE GENOMIC DNA]</scope>
    <source>
        <strain evidence="2 4">DSM 28</strain>
    </source>
</reference>
<organism evidence="2 4">
    <name type="scientific">Lysinibacillus sphaericus</name>
    <name type="common">Bacillus sphaericus</name>
    <dbReference type="NCBI Taxonomy" id="1421"/>
    <lineage>
        <taxon>Bacteria</taxon>
        <taxon>Bacillati</taxon>
        <taxon>Bacillota</taxon>
        <taxon>Bacilli</taxon>
        <taxon>Bacillales</taxon>
        <taxon>Bacillaceae</taxon>
        <taxon>Lysinibacillus</taxon>
    </lineage>
</organism>
<dbReference type="Gene3D" id="3.60.60.10">
    <property type="entry name" value="Penicillin V Acylase, Chain A"/>
    <property type="match status" value="1"/>
</dbReference>
<dbReference type="EMBL" id="UFSZ01000001">
    <property type="protein sequence ID" value="SUV16610.1"/>
    <property type="molecule type" value="Genomic_DNA"/>
</dbReference>
<reference evidence="3 5" key="2">
    <citation type="submission" date="2018-06" db="EMBL/GenBank/DDBJ databases">
        <authorList>
            <consortium name="Pathogen Informatics"/>
            <person name="Doyle S."/>
        </authorList>
    </citation>
    <scope>NUCLEOTIDE SEQUENCE [LARGE SCALE GENOMIC DNA]</scope>
    <source>
        <strain evidence="3 5">NCTC10338</strain>
    </source>
</reference>
<dbReference type="Proteomes" id="UP000238825">
    <property type="component" value="Chromosome"/>
</dbReference>
<keyword evidence="2" id="KW-0012">Acyltransferase</keyword>
<accession>A0A2S0K279</accession>
<dbReference type="InterPro" id="IPR047794">
    <property type="entry name" value="C45_proenzyme-like"/>
</dbReference>
<dbReference type="Pfam" id="PF03417">
    <property type="entry name" value="AAT"/>
    <property type="match status" value="1"/>
</dbReference>
<dbReference type="GeneID" id="48277506"/>
<evidence type="ECO:0000313" key="5">
    <source>
        <dbReference type="Proteomes" id="UP000255295"/>
    </source>
</evidence>
<dbReference type="InterPro" id="IPR047801">
    <property type="entry name" value="Peptidase_C45"/>
</dbReference>
<dbReference type="CDD" id="cd01935">
    <property type="entry name" value="Ntn_CGH_like"/>
    <property type="match status" value="1"/>
</dbReference>
<sequence>MNKYQELIVSVVALRGDAYEIGFQQSNEIKTNAHLAQNEQLLALSATCNTQRVQELLRHVSPNLLQEMKGLAFGLKQPYETIIKMYSGYNIIFPNMGCTSVVHNGKYVRNYDFSPVMYDARLVFSKPSKGYASVGFSQQIIGRLDGMNEKGLVVGLHFVNNDWKGDGFLATTIVKIVLEQCENIEEAIALLNKIPHRYCYNYSMTDQSGKAVVVEATPIERVVSAEHPLICTNHFESQQLAGKNKACIEGSKQRKSFINRYVVDARTTMSVYHHFNNGDSPLFFKQYQEYFGTLHTVIYSPKQLEVVVGIGENCEPQSFSLQQFIEGKLIFPITIKGNIIQAI</sequence>
<protein>
    <submittedName>
        <fullName evidence="2">Acyl-CoA--6-aminopenicillanic acid acyltransferase</fullName>
    </submittedName>
    <submittedName>
        <fullName evidence="3">Acyl-coenzyme A:6-aminopenicillanic acid acyl-transferase putative</fullName>
    </submittedName>
</protein>
<keyword evidence="2" id="KW-0808">Transferase</keyword>
<dbReference type="PANTHER" id="PTHR34180:SF1">
    <property type="entry name" value="BETA-ALANYL-DOPAMINE_CARCININE HYDROLASE"/>
    <property type="match status" value="1"/>
</dbReference>
<gene>
    <name evidence="2" type="ORF">LS41612_14985</name>
    <name evidence="3" type="ORF">NCTC10338_01692</name>
</gene>
<dbReference type="RefSeq" id="WP_024363340.1">
    <property type="nucleotide sequence ID" value="NZ_BJNS01000056.1"/>
</dbReference>
<dbReference type="InterPro" id="IPR005079">
    <property type="entry name" value="Peptidase_C45_hydrolase"/>
</dbReference>
<dbReference type="NCBIfam" id="NF040521">
    <property type="entry name" value="C45_proenzyme"/>
    <property type="match status" value="1"/>
</dbReference>
<evidence type="ECO:0000313" key="3">
    <source>
        <dbReference type="EMBL" id="SUV16610.1"/>
    </source>
</evidence>
<dbReference type="InterPro" id="IPR029055">
    <property type="entry name" value="Ntn_hydrolases_N"/>
</dbReference>
<dbReference type="GO" id="GO:0016746">
    <property type="term" value="F:acyltransferase activity"/>
    <property type="evidence" value="ECO:0007669"/>
    <property type="project" value="UniProtKB-KW"/>
</dbReference>